<comment type="subunit">
    <text evidence="5">Part of the ribosomal stalk of the 50S ribosomal subunit. The N-terminus interacts with L11 and the large rRNA to form the base of the stalk. The C-terminus forms an elongated spine to which L12 dimers bind in a sequential fashion forming a multimeric L10(L12)X complex.</text>
</comment>
<dbReference type="EMBL" id="JACSNR010000002">
    <property type="protein sequence ID" value="MBM6922761.1"/>
    <property type="molecule type" value="Genomic_DNA"/>
</dbReference>
<gene>
    <name evidence="5" type="primary">rplJ</name>
    <name evidence="6" type="ORF">H9X81_03510</name>
</gene>
<evidence type="ECO:0000256" key="5">
    <source>
        <dbReference type="HAMAP-Rule" id="MF_00362"/>
    </source>
</evidence>
<dbReference type="InterPro" id="IPR047865">
    <property type="entry name" value="Ribosomal_uL10_bac_type"/>
</dbReference>
<evidence type="ECO:0000256" key="2">
    <source>
        <dbReference type="ARBA" id="ARBA00022980"/>
    </source>
</evidence>
<dbReference type="InterPro" id="IPR002363">
    <property type="entry name" value="Ribosomal_uL10_CS_bac"/>
</dbReference>
<dbReference type="SUPFAM" id="SSF160369">
    <property type="entry name" value="Ribosomal protein L10-like"/>
    <property type="match status" value="1"/>
</dbReference>
<protein>
    <recommendedName>
        <fullName evidence="4 5">Large ribosomal subunit protein uL10</fullName>
    </recommendedName>
</protein>
<dbReference type="InterPro" id="IPR043141">
    <property type="entry name" value="Ribosomal_uL10-like_sf"/>
</dbReference>
<comment type="similarity">
    <text evidence="1 5">Belongs to the universal ribosomal protein uL10 family.</text>
</comment>
<dbReference type="InterPro" id="IPR022973">
    <property type="entry name" value="Ribosomal_uL10_bac"/>
</dbReference>
<comment type="caution">
    <text evidence="6">The sequence shown here is derived from an EMBL/GenBank/DDBJ whole genome shotgun (WGS) entry which is preliminary data.</text>
</comment>
<accession>A0ABS2GKX8</accession>
<keyword evidence="5" id="KW-0699">rRNA-binding</keyword>
<dbReference type="PROSITE" id="PS01109">
    <property type="entry name" value="RIBOSOMAL_L10"/>
    <property type="match status" value="1"/>
</dbReference>
<keyword evidence="5" id="KW-0694">RNA-binding</keyword>
<dbReference type="GO" id="GO:0005840">
    <property type="term" value="C:ribosome"/>
    <property type="evidence" value="ECO:0007669"/>
    <property type="project" value="UniProtKB-KW"/>
</dbReference>
<dbReference type="Pfam" id="PF00466">
    <property type="entry name" value="Ribosomal_L10"/>
    <property type="match status" value="1"/>
</dbReference>
<keyword evidence="2 5" id="KW-0689">Ribosomal protein</keyword>
<dbReference type="Gene3D" id="6.10.250.290">
    <property type="match status" value="1"/>
</dbReference>
<evidence type="ECO:0000313" key="6">
    <source>
        <dbReference type="EMBL" id="MBM6922761.1"/>
    </source>
</evidence>
<evidence type="ECO:0000256" key="1">
    <source>
        <dbReference type="ARBA" id="ARBA00008889"/>
    </source>
</evidence>
<organism evidence="6 7">
    <name type="scientific">Hydrogenoanaerobacterium saccharovorans</name>
    <dbReference type="NCBI Taxonomy" id="474960"/>
    <lineage>
        <taxon>Bacteria</taxon>
        <taxon>Bacillati</taxon>
        <taxon>Bacillota</taxon>
        <taxon>Clostridia</taxon>
        <taxon>Eubacteriales</taxon>
        <taxon>Oscillospiraceae</taxon>
        <taxon>Hydrogenoanaerobacterium</taxon>
    </lineage>
</organism>
<evidence type="ECO:0000313" key="7">
    <source>
        <dbReference type="Proteomes" id="UP000724149"/>
    </source>
</evidence>
<dbReference type="HAMAP" id="MF_00362">
    <property type="entry name" value="Ribosomal_uL10"/>
    <property type="match status" value="1"/>
</dbReference>
<dbReference type="CDD" id="cd05797">
    <property type="entry name" value="Ribosomal_L10"/>
    <property type="match status" value="1"/>
</dbReference>
<dbReference type="InterPro" id="IPR001790">
    <property type="entry name" value="Ribosomal_uL10"/>
</dbReference>
<dbReference type="NCBIfam" id="NF000955">
    <property type="entry name" value="PRK00099.1-1"/>
    <property type="match status" value="1"/>
</dbReference>
<dbReference type="Proteomes" id="UP000724149">
    <property type="component" value="Unassembled WGS sequence"/>
</dbReference>
<reference evidence="6 7" key="1">
    <citation type="journal article" date="2021" name="Sci. Rep.">
        <title>The distribution of antibiotic resistance genes in chicken gut microbiota commensals.</title>
        <authorList>
            <person name="Juricova H."/>
            <person name="Matiasovicova J."/>
            <person name="Kubasova T."/>
            <person name="Cejkova D."/>
            <person name="Rychlik I."/>
        </authorList>
    </citation>
    <scope>NUCLEOTIDE SEQUENCE [LARGE SCALE GENOMIC DNA]</scope>
    <source>
        <strain evidence="6 7">An564</strain>
    </source>
</reference>
<dbReference type="Gene3D" id="3.30.70.1730">
    <property type="match status" value="1"/>
</dbReference>
<dbReference type="PANTHER" id="PTHR11560">
    <property type="entry name" value="39S RIBOSOMAL PROTEIN L10, MITOCHONDRIAL"/>
    <property type="match status" value="1"/>
</dbReference>
<comment type="function">
    <text evidence="5">Forms part of the ribosomal stalk, playing a central role in the interaction of the ribosome with GTP-bound translation factors.</text>
</comment>
<proteinExistence type="inferred from homology"/>
<name>A0ABS2GKX8_9FIRM</name>
<evidence type="ECO:0000256" key="3">
    <source>
        <dbReference type="ARBA" id="ARBA00023274"/>
    </source>
</evidence>
<keyword evidence="3 5" id="KW-0687">Ribonucleoprotein</keyword>
<evidence type="ECO:0000256" key="4">
    <source>
        <dbReference type="ARBA" id="ARBA00035202"/>
    </source>
</evidence>
<sequence>MPNERTIQAKKEIVDQLKAKLDSAVTCVVVDYKGISVEDDTKLRKQLREAGVDYFVAKNTMLRLAAKEAGYEGLNEYFEGTTAVAISDTDPVSAAKILNDYAEDAKANFSLKAGMVEGKIFDKAGIEAIAKLPSKDQLLAQLCSVLNGNIRGLAVALNAIAEKGEQEIA</sequence>
<keyword evidence="7" id="KW-1185">Reference proteome</keyword>